<keyword evidence="2" id="KW-1185">Reference proteome</keyword>
<gene>
    <name evidence="1" type="ORF">AG1IA_04008</name>
</gene>
<comment type="caution">
    <text evidence="1">The sequence shown here is derived from an EMBL/GenBank/DDBJ whole genome shotgun (WGS) entry which is preliminary data.</text>
</comment>
<name>L8WYW6_THACA</name>
<dbReference type="AlphaFoldDB" id="L8WYW6"/>
<protein>
    <submittedName>
        <fullName evidence="1">Uncharacterized protein</fullName>
    </submittedName>
</protein>
<evidence type="ECO:0000313" key="1">
    <source>
        <dbReference type="EMBL" id="ELU41963.1"/>
    </source>
</evidence>
<accession>L8WYW6</accession>
<reference evidence="1 2" key="1">
    <citation type="journal article" date="2013" name="Nat. Commun.">
        <title>The evolution and pathogenic mechanisms of the rice sheath blight pathogen.</title>
        <authorList>
            <person name="Zheng A."/>
            <person name="Lin R."/>
            <person name="Xu L."/>
            <person name="Qin P."/>
            <person name="Tang C."/>
            <person name="Ai P."/>
            <person name="Zhang D."/>
            <person name="Liu Y."/>
            <person name="Sun Z."/>
            <person name="Feng H."/>
            <person name="Wang Y."/>
            <person name="Chen Y."/>
            <person name="Liang X."/>
            <person name="Fu R."/>
            <person name="Li Q."/>
            <person name="Zhang J."/>
            <person name="Yu X."/>
            <person name="Xie Z."/>
            <person name="Ding L."/>
            <person name="Guan P."/>
            <person name="Tang J."/>
            <person name="Liang Y."/>
            <person name="Wang S."/>
            <person name="Deng Q."/>
            <person name="Li S."/>
            <person name="Zhu J."/>
            <person name="Wang L."/>
            <person name="Liu H."/>
            <person name="Li P."/>
        </authorList>
    </citation>
    <scope>NUCLEOTIDE SEQUENCE [LARGE SCALE GENOMIC DNA]</scope>
    <source>
        <strain evidence="2">AG-1 IA</strain>
    </source>
</reference>
<proteinExistence type="predicted"/>
<organism evidence="1 2">
    <name type="scientific">Thanatephorus cucumeris (strain AG1-IA)</name>
    <name type="common">Rice sheath blight fungus</name>
    <name type="synonym">Rhizoctonia solani</name>
    <dbReference type="NCBI Taxonomy" id="983506"/>
    <lineage>
        <taxon>Eukaryota</taxon>
        <taxon>Fungi</taxon>
        <taxon>Dikarya</taxon>
        <taxon>Basidiomycota</taxon>
        <taxon>Agaricomycotina</taxon>
        <taxon>Agaricomycetes</taxon>
        <taxon>Cantharellales</taxon>
        <taxon>Ceratobasidiaceae</taxon>
        <taxon>Rhizoctonia</taxon>
        <taxon>Rhizoctonia solani AG-1</taxon>
    </lineage>
</organism>
<dbReference type="Proteomes" id="UP000011668">
    <property type="component" value="Unassembled WGS sequence"/>
</dbReference>
<evidence type="ECO:0000313" key="2">
    <source>
        <dbReference type="Proteomes" id="UP000011668"/>
    </source>
</evidence>
<dbReference type="HOGENOM" id="CLU_2321965_0_0_1"/>
<dbReference type="EMBL" id="AFRT01000964">
    <property type="protein sequence ID" value="ELU41963.1"/>
    <property type="molecule type" value="Genomic_DNA"/>
</dbReference>
<sequence length="99" mass="10752">MLLSGGRYGGMMGKVLRPSIGQGGSLVHCEIRSPSLMLRNAHSRFRPKQTALSLSINENGMTIATAAVSSTMVQHTTNRQTSTPQTIRALFKRTAIRPL</sequence>